<dbReference type="RefSeq" id="WP_076179186.1">
    <property type="nucleotide sequence ID" value="NZ_MKQP01000022.1"/>
</dbReference>
<protein>
    <recommendedName>
        <fullName evidence="4">Bacteriophage SP-beta YorD domain-containing protein</fullName>
    </recommendedName>
</protein>
<evidence type="ECO:0000313" key="3">
    <source>
        <dbReference type="Proteomes" id="UP000187465"/>
    </source>
</evidence>
<organism evidence="2 3">
    <name type="scientific">Paenibacillus odorifer</name>
    <dbReference type="NCBI Taxonomy" id="189426"/>
    <lineage>
        <taxon>Bacteria</taxon>
        <taxon>Bacillati</taxon>
        <taxon>Bacillota</taxon>
        <taxon>Bacilli</taxon>
        <taxon>Bacillales</taxon>
        <taxon>Paenibacillaceae</taxon>
        <taxon>Paenibacillus</taxon>
    </lineage>
</organism>
<dbReference type="Proteomes" id="UP000187465">
    <property type="component" value="Unassembled WGS sequence"/>
</dbReference>
<accession>A0A1R0X942</accession>
<evidence type="ECO:0000313" key="2">
    <source>
        <dbReference type="EMBL" id="OMD31378.1"/>
    </source>
</evidence>
<reference evidence="2 3" key="1">
    <citation type="submission" date="2016-10" db="EMBL/GenBank/DDBJ databases">
        <title>Paenibacillus species isolates.</title>
        <authorList>
            <person name="Beno S.M."/>
        </authorList>
    </citation>
    <scope>NUCLEOTIDE SEQUENCE [LARGE SCALE GENOMIC DNA]</scope>
    <source>
        <strain evidence="2 3">FSL H7-0604</strain>
    </source>
</reference>
<proteinExistence type="predicted"/>
<dbReference type="AlphaFoldDB" id="A0A1R0X942"/>
<dbReference type="EMBL" id="MKQP01000022">
    <property type="protein sequence ID" value="OMD31378.1"/>
    <property type="molecule type" value="Genomic_DNA"/>
</dbReference>
<name>A0A1R0X942_9BACL</name>
<feature type="compositionally biased region" description="Acidic residues" evidence="1">
    <location>
        <begin position="35"/>
        <end position="58"/>
    </location>
</feature>
<gene>
    <name evidence="2" type="ORF">BJP51_19245</name>
</gene>
<sequence length="192" mass="21720">MSKAVPKVDLKGLYIEDIIQDDSFTGVVPIYAQPEPEEAPALPEDEEIEDEPDVSEEPEQPREIIGYLIGIPLPAGLYHPRFDLIAWDAYQDAVLEAQSDYADSLHDWREKWAEGEEQGPEPVYAPPAQPDNLWIEGLTPEEIAELTKPGELSEIEMLKKENMLLKAQNNAITERADFIEDIIAEMAMQIYQ</sequence>
<evidence type="ECO:0000256" key="1">
    <source>
        <dbReference type="SAM" id="MobiDB-lite"/>
    </source>
</evidence>
<feature type="region of interest" description="Disordered" evidence="1">
    <location>
        <begin position="33"/>
        <end position="59"/>
    </location>
</feature>
<comment type="caution">
    <text evidence="2">The sequence shown here is derived from an EMBL/GenBank/DDBJ whole genome shotgun (WGS) entry which is preliminary data.</text>
</comment>
<evidence type="ECO:0008006" key="4">
    <source>
        <dbReference type="Google" id="ProtNLM"/>
    </source>
</evidence>